<reference evidence="2 3" key="1">
    <citation type="journal article" date="2013" name="Genome Announc.">
        <title>Genome sequences for three denitrifying bacterial strains isolated from a uranium- and nitrate-contaminated subsurface environment.</title>
        <authorList>
            <person name="Venkatramanan R."/>
            <person name="Prakash O."/>
            <person name="Woyke T."/>
            <person name="Chain P."/>
            <person name="Goodwin L.A."/>
            <person name="Watson D."/>
            <person name="Brooks S."/>
            <person name="Kostka J.E."/>
            <person name="Green S.J."/>
        </authorList>
    </citation>
    <scope>NUCLEOTIDE SEQUENCE [LARGE SCALE GENOMIC DNA]</scope>
    <source>
        <strain evidence="2 3">1NES1</strain>
    </source>
</reference>
<evidence type="ECO:0000313" key="2">
    <source>
        <dbReference type="EMBL" id="AGK59339.1"/>
    </source>
</evidence>
<organism evidence="2 3">
    <name type="scientific">Hyphomicrobium denitrificans 1NES1</name>
    <dbReference type="NCBI Taxonomy" id="670307"/>
    <lineage>
        <taxon>Bacteria</taxon>
        <taxon>Pseudomonadati</taxon>
        <taxon>Pseudomonadota</taxon>
        <taxon>Alphaproteobacteria</taxon>
        <taxon>Hyphomicrobiales</taxon>
        <taxon>Hyphomicrobiaceae</taxon>
        <taxon>Hyphomicrobium</taxon>
    </lineage>
</organism>
<sequence>MLGVRFGITALAAVLAVSVLSATAEATYRGCGFDRYGYHPPDFRGCDYGPEIVEVPVPVLRVKPVRRVQRLHRVPRAPLARRAVAIAPPPPPPPFEGYYAAAPIRPGCYFDNGYDMRVHRICYSGW</sequence>
<gene>
    <name evidence="2" type="ORF">HYPDE_38338</name>
</gene>
<evidence type="ECO:0000256" key="1">
    <source>
        <dbReference type="SAM" id="SignalP"/>
    </source>
</evidence>
<evidence type="ECO:0000313" key="3">
    <source>
        <dbReference type="Proteomes" id="UP000005952"/>
    </source>
</evidence>
<dbReference type="STRING" id="670307.HYPDE_38338"/>
<feature type="signal peptide" evidence="1">
    <location>
        <begin position="1"/>
        <end position="26"/>
    </location>
</feature>
<dbReference type="EMBL" id="CP005587">
    <property type="protein sequence ID" value="AGK59339.1"/>
    <property type="molecule type" value="Genomic_DNA"/>
</dbReference>
<dbReference type="Proteomes" id="UP000005952">
    <property type="component" value="Chromosome"/>
</dbReference>
<proteinExistence type="predicted"/>
<name>N0B6U8_9HYPH</name>
<dbReference type="AlphaFoldDB" id="N0B6U8"/>
<dbReference type="KEGG" id="hdt:HYPDE_38338"/>
<protein>
    <submittedName>
        <fullName evidence="2">Uncharacterized protein</fullName>
    </submittedName>
</protein>
<dbReference type="HOGENOM" id="CLU_2000806_0_0_5"/>
<keyword evidence="1" id="KW-0732">Signal</keyword>
<keyword evidence="3" id="KW-1185">Reference proteome</keyword>
<feature type="chain" id="PRO_5004105392" evidence="1">
    <location>
        <begin position="27"/>
        <end position="126"/>
    </location>
</feature>
<accession>N0B6U8</accession>